<feature type="domain" description="Beta-galactosidase trimerisation" evidence="13">
    <location>
        <begin position="393"/>
        <end position="597"/>
    </location>
</feature>
<feature type="domain" description="Beta-galactosidase C-terminal" evidence="14">
    <location>
        <begin position="605"/>
        <end position="644"/>
    </location>
</feature>
<dbReference type="InterPro" id="IPR029062">
    <property type="entry name" value="Class_I_gatase-like"/>
</dbReference>
<comment type="similarity">
    <text evidence="2 8">Belongs to the glycosyl hydrolase 42 family.</text>
</comment>
<evidence type="ECO:0000259" key="14">
    <source>
        <dbReference type="Pfam" id="PF08533"/>
    </source>
</evidence>
<evidence type="ECO:0000256" key="8">
    <source>
        <dbReference type="PIRNR" id="PIRNR001084"/>
    </source>
</evidence>
<evidence type="ECO:0000313" key="16">
    <source>
        <dbReference type="Proteomes" id="UP000007652"/>
    </source>
</evidence>
<gene>
    <name evidence="15" type="ORF">CAAU_0585</name>
</gene>
<dbReference type="Gene3D" id="2.60.40.1180">
    <property type="entry name" value="Golgi alpha-mannosidase II"/>
    <property type="match status" value="1"/>
</dbReference>
<feature type="domain" description="Glycoside hydrolase family 42 N-terminal" evidence="12">
    <location>
        <begin position="6"/>
        <end position="379"/>
    </location>
</feature>
<feature type="binding site" evidence="11">
    <location>
        <position position="151"/>
    </location>
    <ligand>
        <name>Zn(2+)</name>
        <dbReference type="ChEBI" id="CHEBI:29105"/>
    </ligand>
</feature>
<evidence type="ECO:0000256" key="11">
    <source>
        <dbReference type="PIRSR" id="PIRSR001084-3"/>
    </source>
</evidence>
<dbReference type="SUPFAM" id="SSF51445">
    <property type="entry name" value="(Trans)glycosidases"/>
    <property type="match status" value="1"/>
</dbReference>
<keyword evidence="7 8" id="KW-0326">Glycosidase</keyword>
<dbReference type="GO" id="GO:0006012">
    <property type="term" value="P:galactose metabolic process"/>
    <property type="evidence" value="ECO:0007669"/>
    <property type="project" value="InterPro"/>
</dbReference>
<dbReference type="EC" id="3.2.1.23" evidence="3 8"/>
<evidence type="ECO:0000256" key="2">
    <source>
        <dbReference type="ARBA" id="ARBA00005940"/>
    </source>
</evidence>
<dbReference type="Pfam" id="PF08532">
    <property type="entry name" value="Glyco_hydro_42M"/>
    <property type="match status" value="1"/>
</dbReference>
<feature type="binding site" evidence="11">
    <location>
        <position position="153"/>
    </location>
    <ligand>
        <name>Zn(2+)</name>
        <dbReference type="ChEBI" id="CHEBI:29105"/>
    </ligand>
</feature>
<feature type="binding site" evidence="11">
    <location>
        <position position="107"/>
    </location>
    <ligand>
        <name>Zn(2+)</name>
        <dbReference type="ChEBI" id="CHEBI:29105"/>
    </ligand>
</feature>
<name>I7K529_9CLOT</name>
<dbReference type="InterPro" id="IPR013529">
    <property type="entry name" value="Glyco_hydro_42_N"/>
</dbReference>
<dbReference type="PANTHER" id="PTHR36447">
    <property type="entry name" value="BETA-GALACTOSIDASE GANA"/>
    <property type="match status" value="1"/>
</dbReference>
<evidence type="ECO:0000256" key="3">
    <source>
        <dbReference type="ARBA" id="ARBA00012756"/>
    </source>
</evidence>
<dbReference type="Pfam" id="PF02449">
    <property type="entry name" value="Glyco_hydro_42"/>
    <property type="match status" value="1"/>
</dbReference>
<dbReference type="SUPFAM" id="SSF52317">
    <property type="entry name" value="Class I glutamine amidotransferase-like"/>
    <property type="match status" value="1"/>
</dbReference>
<evidence type="ECO:0000256" key="1">
    <source>
        <dbReference type="ARBA" id="ARBA00001412"/>
    </source>
</evidence>
<dbReference type="STRING" id="857293.CAAU_0585"/>
<keyword evidence="5 8" id="KW-0378">Hydrolase</keyword>
<dbReference type="PANTHER" id="PTHR36447:SF2">
    <property type="entry name" value="BETA-GALACTOSIDASE YESZ"/>
    <property type="match status" value="1"/>
</dbReference>
<dbReference type="Gene3D" id="3.20.20.80">
    <property type="entry name" value="Glycosidases"/>
    <property type="match status" value="1"/>
</dbReference>
<dbReference type="eggNOG" id="COG1874">
    <property type="taxonomic scope" value="Bacteria"/>
</dbReference>
<sequence length="647" mass="75463">MLLGVDYYPEHWPLEYLDEDIDRIKKLGANVVRIGEFAWHIIEKEEGNFDFSFFDMVIEKLKKNGIKVIFGTPTATPPAWLVKKHPEILSKDENLMARSFGGRRQYCFNSGSYYEYTRKIVEALAEHYKHEENIIAWQVDNEFGHEGSDICYCENCLRAFRKFLREKYKEIDALNKTYGAVFWSQTYNDFDEIPLPLKTITFHNPSLLLDYARFRSKSIVDYANFQVDILKRVLGDKKIITTNIAGGFFDKLFDHQELVKNMDIASYDNYPVWGGLREPIPPEEIAMNLDFVRGLKGKNFWILEELMGAQGHNIIGYLPRPNQAKMWAYQAVAHGAEAILFFRYRAATFGTEEFCYGIIDHDNREGRKFNEVKDFFNDIIKYEKILGSPVKSDIALIYDYENIWSWRIQPQSTAFNFVKEALRLYRPFYKKNVNIDVISTREDFSKYKVLLLPVMMIQDDNLKKKLEEFVEKGGVLILSFRAGIKDRNNNLILGEVLPGIFRNLAGIEVLEVEALQEGQIVEIENSNGKRAKVKVWRDIIRPINAKSLYKYADKFYREFSCVTVNKYKNGKVYYIGGGVEDFIMDEIAIEVIKELSLEHYNSEEGIEIYKREYDGEKYLFIINHTEEEKAFGEYTLSPFEVKIVGGI</sequence>
<feature type="active site" description="Proton donor" evidence="9">
    <location>
        <position position="142"/>
    </location>
</feature>
<evidence type="ECO:0000256" key="9">
    <source>
        <dbReference type="PIRSR" id="PIRSR001084-1"/>
    </source>
</evidence>
<dbReference type="Proteomes" id="UP000007652">
    <property type="component" value="Unassembled WGS sequence"/>
</dbReference>
<dbReference type="GO" id="GO:0009341">
    <property type="term" value="C:beta-galactosidase complex"/>
    <property type="evidence" value="ECO:0007669"/>
    <property type="project" value="InterPro"/>
</dbReference>
<evidence type="ECO:0000256" key="6">
    <source>
        <dbReference type="ARBA" id="ARBA00022833"/>
    </source>
</evidence>
<feature type="binding site" evidence="10">
    <location>
        <position position="103"/>
    </location>
    <ligand>
        <name>substrate</name>
    </ligand>
</feature>
<feature type="binding site" evidence="10">
    <location>
        <position position="141"/>
    </location>
    <ligand>
        <name>substrate</name>
    </ligand>
</feature>
<dbReference type="GO" id="GO:0004565">
    <property type="term" value="F:beta-galactosidase activity"/>
    <property type="evidence" value="ECO:0007669"/>
    <property type="project" value="UniProtKB-EC"/>
</dbReference>
<evidence type="ECO:0000313" key="15">
    <source>
        <dbReference type="EMBL" id="CCJ32669.1"/>
    </source>
</evidence>
<evidence type="ECO:0000256" key="4">
    <source>
        <dbReference type="ARBA" id="ARBA00022723"/>
    </source>
</evidence>
<protein>
    <recommendedName>
        <fullName evidence="3 8">Beta-galactosidase</fullName>
        <shortName evidence="8">Beta-gal</shortName>
        <ecNumber evidence="3 8">3.2.1.23</ecNumber>
    </recommendedName>
</protein>
<dbReference type="CDD" id="cd03143">
    <property type="entry name" value="A4_beta-galactosidase_middle_domain"/>
    <property type="match status" value="1"/>
</dbReference>
<dbReference type="AlphaFoldDB" id="I7K529"/>
<evidence type="ECO:0000259" key="12">
    <source>
        <dbReference type="Pfam" id="PF02449"/>
    </source>
</evidence>
<comment type="catalytic activity">
    <reaction evidence="1 8">
        <text>Hydrolysis of terminal non-reducing beta-D-galactose residues in beta-D-galactosides.</text>
        <dbReference type="EC" id="3.2.1.23"/>
    </reaction>
</comment>
<dbReference type="GO" id="GO:0046872">
    <property type="term" value="F:metal ion binding"/>
    <property type="evidence" value="ECO:0007669"/>
    <property type="project" value="UniProtKB-KW"/>
</dbReference>
<accession>I7K529</accession>
<keyword evidence="6 11" id="KW-0862">Zinc</keyword>
<feature type="binding site" evidence="11">
    <location>
        <position position="156"/>
    </location>
    <ligand>
        <name>Zn(2+)</name>
        <dbReference type="ChEBI" id="CHEBI:29105"/>
    </ligand>
</feature>
<dbReference type="InterPro" id="IPR013739">
    <property type="entry name" value="Beta_galactosidase_C"/>
</dbReference>
<dbReference type="InterPro" id="IPR013738">
    <property type="entry name" value="Beta_galactosidase_Trimer"/>
</dbReference>
<evidence type="ECO:0000259" key="13">
    <source>
        <dbReference type="Pfam" id="PF08532"/>
    </source>
</evidence>
<keyword evidence="16" id="KW-1185">Reference proteome</keyword>
<comment type="caution">
    <text evidence="15">The sequence shown here is derived from an EMBL/GenBank/DDBJ whole genome shotgun (WGS) entry which is preliminary data.</text>
</comment>
<dbReference type="InterPro" id="IPR013780">
    <property type="entry name" value="Glyco_hydro_b"/>
</dbReference>
<dbReference type="InterPro" id="IPR003476">
    <property type="entry name" value="Glyco_hydro_42"/>
</dbReference>
<dbReference type="PIRSF" id="PIRSF001084">
    <property type="entry name" value="B-galactosidase"/>
    <property type="match status" value="1"/>
</dbReference>
<dbReference type="EMBL" id="CAKP01000024">
    <property type="protein sequence ID" value="CCJ32669.1"/>
    <property type="molecule type" value="Genomic_DNA"/>
</dbReference>
<organism evidence="15 16">
    <name type="scientific">Caloramator australicus RC3</name>
    <dbReference type="NCBI Taxonomy" id="857293"/>
    <lineage>
        <taxon>Bacteria</taxon>
        <taxon>Bacillati</taxon>
        <taxon>Bacillota</taxon>
        <taxon>Clostridia</taxon>
        <taxon>Eubacteriales</taxon>
        <taxon>Clostridiaceae</taxon>
        <taxon>Caloramator</taxon>
    </lineage>
</organism>
<dbReference type="OrthoDB" id="9800974at2"/>
<dbReference type="InterPro" id="IPR017853">
    <property type="entry name" value="GH"/>
</dbReference>
<reference evidence="15 16" key="1">
    <citation type="journal article" date="2011" name="J. Bacteriol.">
        <title>Draft genome sequence of Caloramator australicus strain RC3T, a thermoanaerobe from the Great Artesian Basin of Australia.</title>
        <authorList>
            <person name="Ogg C.D."/>
            <person name="Patel B.K.C."/>
        </authorList>
    </citation>
    <scope>NUCLEOTIDE SEQUENCE [LARGE SCALE GENOMIC DNA]</scope>
    <source>
        <strain evidence="15 16">RC3</strain>
    </source>
</reference>
<evidence type="ECO:0000256" key="10">
    <source>
        <dbReference type="PIRSR" id="PIRSR001084-2"/>
    </source>
</evidence>
<evidence type="ECO:0000256" key="7">
    <source>
        <dbReference type="ARBA" id="ARBA00023295"/>
    </source>
</evidence>
<evidence type="ECO:0000256" key="5">
    <source>
        <dbReference type="ARBA" id="ARBA00022801"/>
    </source>
</evidence>
<dbReference type="RefSeq" id="WP_008907948.1">
    <property type="nucleotide sequence ID" value="NZ_CAKP01000024.1"/>
</dbReference>
<proteinExistence type="inferred from homology"/>
<dbReference type="Gene3D" id="3.40.50.880">
    <property type="match status" value="1"/>
</dbReference>
<feature type="active site" description="Nucleophile" evidence="9">
    <location>
        <position position="304"/>
    </location>
</feature>
<dbReference type="Pfam" id="PF08533">
    <property type="entry name" value="Glyco_hydro_42C"/>
    <property type="match status" value="1"/>
</dbReference>
<keyword evidence="4 11" id="KW-0479">Metal-binding</keyword>